<dbReference type="GO" id="GO:0003824">
    <property type="term" value="F:catalytic activity"/>
    <property type="evidence" value="ECO:0007669"/>
    <property type="project" value="InterPro"/>
</dbReference>
<dbReference type="PANTHER" id="PTHR43802">
    <property type="entry name" value="ENOYL-COA HYDRATASE"/>
    <property type="match status" value="1"/>
</dbReference>
<comment type="caution">
    <text evidence="4">The sequence shown here is derived from an EMBL/GenBank/DDBJ whole genome shotgun (WGS) entry which is preliminary data.</text>
</comment>
<dbReference type="SUPFAM" id="SSF52096">
    <property type="entry name" value="ClpP/crotonase"/>
    <property type="match status" value="1"/>
</dbReference>
<keyword evidence="5" id="KW-1185">Reference proteome</keyword>
<evidence type="ECO:0000313" key="5">
    <source>
        <dbReference type="Proteomes" id="UP000630353"/>
    </source>
</evidence>
<dbReference type="PROSITE" id="PS00166">
    <property type="entry name" value="ENOYL_COA_HYDRATASE"/>
    <property type="match status" value="1"/>
</dbReference>
<dbReference type="InterPro" id="IPR001753">
    <property type="entry name" value="Enoyl-CoA_hydra/iso"/>
</dbReference>
<reference evidence="4" key="1">
    <citation type="journal article" date="2014" name="Int. J. Syst. Evol. Microbiol.">
        <title>Complete genome sequence of Corynebacterium casei LMG S-19264T (=DSM 44701T), isolated from a smear-ripened cheese.</title>
        <authorList>
            <consortium name="US DOE Joint Genome Institute (JGI-PGF)"/>
            <person name="Walter F."/>
            <person name="Albersmeier A."/>
            <person name="Kalinowski J."/>
            <person name="Ruckert C."/>
        </authorList>
    </citation>
    <scope>NUCLEOTIDE SEQUENCE</scope>
    <source>
        <strain evidence="4">KCTC 42651</strain>
    </source>
</reference>
<proteinExistence type="inferred from homology"/>
<feature type="region of interest" description="Disordered" evidence="3">
    <location>
        <begin position="323"/>
        <end position="343"/>
    </location>
</feature>
<reference evidence="4" key="2">
    <citation type="submission" date="2020-09" db="EMBL/GenBank/DDBJ databases">
        <authorList>
            <person name="Sun Q."/>
            <person name="Kim S."/>
        </authorList>
    </citation>
    <scope>NUCLEOTIDE SEQUENCE</scope>
    <source>
        <strain evidence="4">KCTC 42651</strain>
    </source>
</reference>
<name>A0A918XVH9_9PROT</name>
<evidence type="ECO:0000313" key="4">
    <source>
        <dbReference type="EMBL" id="GHD58102.1"/>
    </source>
</evidence>
<dbReference type="EMBL" id="BMZS01000010">
    <property type="protein sequence ID" value="GHD58102.1"/>
    <property type="molecule type" value="Genomic_DNA"/>
</dbReference>
<dbReference type="CDD" id="cd06558">
    <property type="entry name" value="crotonase-like"/>
    <property type="match status" value="1"/>
</dbReference>
<dbReference type="AlphaFoldDB" id="A0A918XVH9"/>
<gene>
    <name evidence="4" type="ORF">GCM10017083_40560</name>
</gene>
<dbReference type="Pfam" id="PF00378">
    <property type="entry name" value="ECH_1"/>
    <property type="match status" value="1"/>
</dbReference>
<dbReference type="Gene3D" id="3.90.226.10">
    <property type="entry name" value="2-enoyl-CoA Hydratase, Chain A, domain 1"/>
    <property type="match status" value="1"/>
</dbReference>
<comment type="similarity">
    <text evidence="1 2">Belongs to the enoyl-CoA hydratase/isomerase family.</text>
</comment>
<dbReference type="InterPro" id="IPR029045">
    <property type="entry name" value="ClpP/crotonase-like_dom_sf"/>
</dbReference>
<evidence type="ECO:0008006" key="6">
    <source>
        <dbReference type="Google" id="ProtNLM"/>
    </source>
</evidence>
<organism evidence="4 5">
    <name type="scientific">Thalassobaculum fulvum</name>
    <dbReference type="NCBI Taxonomy" id="1633335"/>
    <lineage>
        <taxon>Bacteria</taxon>
        <taxon>Pseudomonadati</taxon>
        <taxon>Pseudomonadota</taxon>
        <taxon>Alphaproteobacteria</taxon>
        <taxon>Rhodospirillales</taxon>
        <taxon>Thalassobaculaceae</taxon>
        <taxon>Thalassobaculum</taxon>
    </lineage>
</organism>
<evidence type="ECO:0000256" key="1">
    <source>
        <dbReference type="ARBA" id="ARBA00005254"/>
    </source>
</evidence>
<accession>A0A918XVH9</accession>
<protein>
    <recommendedName>
        <fullName evidence="6">Enoyl-CoA hydratase/carnithine racemase</fullName>
    </recommendedName>
</protein>
<dbReference type="PANTHER" id="PTHR43802:SF1">
    <property type="entry name" value="IP11341P-RELATED"/>
    <property type="match status" value="1"/>
</dbReference>
<dbReference type="InterPro" id="IPR018376">
    <property type="entry name" value="Enoyl-CoA_hyd/isom_CS"/>
</dbReference>
<evidence type="ECO:0000256" key="3">
    <source>
        <dbReference type="SAM" id="MobiDB-lite"/>
    </source>
</evidence>
<evidence type="ECO:0000256" key="2">
    <source>
        <dbReference type="RuleBase" id="RU003707"/>
    </source>
</evidence>
<dbReference type="Proteomes" id="UP000630353">
    <property type="component" value="Unassembled WGS sequence"/>
</dbReference>
<feature type="region of interest" description="Disordered" evidence="3">
    <location>
        <begin position="23"/>
        <end position="48"/>
    </location>
</feature>
<sequence length="343" mass="36902">MPFDHDVFAAARQRLEEYLGQRCHRASRRDKPPSAALRSGYEHTKPADKSETVVQSILYETRGPVALITLNRPERLNALDQAMLDALQAACDRAEADDAVGAVVLTGAGKAFSSGFDLQAQAAATPQGVDEWRPVLRRDFDAAMRFWHLSKPTVAAVHGPALAGACEMAMACDVTVAAEDAIFGEPELKFGAGIVVMLLPWIVGPKRAKEIILLGLDRIGAGEAQAMGLVNRVVPAGRDVEEALALARRMAAMDRTLVKETKRAINRTYELMGMGEALEAALDIDTLIEGQGMPTKRRFLEIARSEGLRAALAWREARAAEAEKTGTATLEQPAGTTHLPGAG</sequence>